<sequence>FETKPKHKNKQSQKCVRSLQARRLGQSVYYQSFPWWRNDRSARVPSSKYCRKHYGQRYVRDRPRDQVGIALFYLLPPICNFGSPAEPYGQKTEKKKSA</sequence>
<evidence type="ECO:0000313" key="1">
    <source>
        <dbReference type="EMBL" id="JAP87375.1"/>
    </source>
</evidence>
<reference evidence="1" key="1">
    <citation type="journal article" date="2016" name="Ticks Tick Borne Dis.">
        <title>De novo assembly and annotation of the salivary gland transcriptome of Rhipicephalus appendiculatus male and female ticks during blood feeding.</title>
        <authorList>
            <person name="de Castro M.H."/>
            <person name="de Klerk D."/>
            <person name="Pienaar R."/>
            <person name="Latif A.A."/>
            <person name="Rees D.J."/>
            <person name="Mans B.J."/>
        </authorList>
    </citation>
    <scope>NUCLEOTIDE SEQUENCE</scope>
    <source>
        <tissue evidence="1">Salivary glands</tissue>
    </source>
</reference>
<feature type="non-terminal residue" evidence="1">
    <location>
        <position position="1"/>
    </location>
</feature>
<name>A0A131Z993_RHIAP</name>
<accession>A0A131Z993</accession>
<dbReference type="AlphaFoldDB" id="A0A131Z993"/>
<protein>
    <submittedName>
        <fullName evidence="1">Uncharacterized protein</fullName>
    </submittedName>
</protein>
<dbReference type="EMBL" id="GEDV01001182">
    <property type="protein sequence ID" value="JAP87375.1"/>
    <property type="molecule type" value="Transcribed_RNA"/>
</dbReference>
<organism evidence="1">
    <name type="scientific">Rhipicephalus appendiculatus</name>
    <name type="common">Brown ear tick</name>
    <dbReference type="NCBI Taxonomy" id="34631"/>
    <lineage>
        <taxon>Eukaryota</taxon>
        <taxon>Metazoa</taxon>
        <taxon>Ecdysozoa</taxon>
        <taxon>Arthropoda</taxon>
        <taxon>Chelicerata</taxon>
        <taxon>Arachnida</taxon>
        <taxon>Acari</taxon>
        <taxon>Parasitiformes</taxon>
        <taxon>Ixodida</taxon>
        <taxon>Ixodoidea</taxon>
        <taxon>Ixodidae</taxon>
        <taxon>Rhipicephalinae</taxon>
        <taxon>Rhipicephalus</taxon>
        <taxon>Rhipicephalus</taxon>
    </lineage>
</organism>
<proteinExistence type="predicted"/>